<protein>
    <submittedName>
        <fullName evidence="1">Myosin light chain MLC4, putative</fullName>
    </submittedName>
</protein>
<evidence type="ECO:0000313" key="1">
    <source>
        <dbReference type="EMBL" id="CEL64235.1"/>
    </source>
</evidence>
<dbReference type="SUPFAM" id="SSF47473">
    <property type="entry name" value="EF-hand"/>
    <property type="match status" value="1"/>
</dbReference>
<dbReference type="AlphaFoldDB" id="A0A0F7U6E6"/>
<organism evidence="1">
    <name type="scientific">Neospora caninum (strain Liverpool)</name>
    <dbReference type="NCBI Taxonomy" id="572307"/>
    <lineage>
        <taxon>Eukaryota</taxon>
        <taxon>Sar</taxon>
        <taxon>Alveolata</taxon>
        <taxon>Apicomplexa</taxon>
        <taxon>Conoidasida</taxon>
        <taxon>Coccidia</taxon>
        <taxon>Eucoccidiorida</taxon>
        <taxon>Eimeriorina</taxon>
        <taxon>Sarcocystidae</taxon>
        <taxon>Neospora</taxon>
    </lineage>
</organism>
<dbReference type="InterPro" id="IPR011992">
    <property type="entry name" value="EF-hand-dom_pair"/>
</dbReference>
<gene>
    <name evidence="1" type="ORF">BN1204_001397_1</name>
</gene>
<reference evidence="1" key="1">
    <citation type="journal article" date="2015" name="PLoS ONE">
        <title>Comprehensive Evaluation of Toxoplasma gondii VEG and Neospora caninum LIV Genomes with Tachyzoite Stage Transcriptome and Proteome Defines Novel Transcript Features.</title>
        <authorList>
            <person name="Ramaprasad A."/>
            <person name="Mourier T."/>
            <person name="Naeem R."/>
            <person name="Malas T.B."/>
            <person name="Moussa E."/>
            <person name="Panigrahi A."/>
            <person name="Vermont S.J."/>
            <person name="Otto T.D."/>
            <person name="Wastling J."/>
            <person name="Pain A."/>
        </authorList>
    </citation>
    <scope>NUCLEOTIDE SEQUENCE</scope>
    <source>
        <strain evidence="1">Liverpool</strain>
    </source>
</reference>
<proteinExistence type="predicted"/>
<sequence>MELSGKQKAPSSRICSSALLRRKPLVIRHIDAWKLESAFCEISGSSRTIQRKEAVAGLARYLGFAPSEQEVDTFFQRVNGRCDLAAFGRFCSLLVHDEDKVTTFRELFLVYDREQTGKLKKRVVKMIFCNLGEPLSADDWRCFEQIFGLADKCDDDLVPYEPLVKKYTNTGIQPPSSVSFSFTQAPGPAGVTRSQREKRAECARLFALRYSPVQDKSYGFPV</sequence>
<dbReference type="EMBL" id="LN714474">
    <property type="protein sequence ID" value="CEL64235.1"/>
    <property type="molecule type" value="Genomic_DNA"/>
</dbReference>
<name>A0A0F7U6E6_NEOCL</name>
<dbReference type="Gene3D" id="1.10.238.10">
    <property type="entry name" value="EF-hand"/>
    <property type="match status" value="2"/>
</dbReference>
<accession>A0A0F7U6E6</accession>